<name>A0A8S5QQY2_9CAUD</name>
<proteinExistence type="predicted"/>
<sequence length="186" mass="20928">MNELTGLNLRETLPYSIAGDLNIQGLSEAAAAQLIDVAEKTELILILPNLSLLPEAVVDQLAWHFSVDFYDITLPREAKEQLLYQSIAWHRRKGTVKVVEEIVTAVHSSAQVIENWQYGGQPYHFKVIVEGEPIEDTATLNTLKQAIDSVKNVRSWLDGIEYKRSLTCDVFYGGATYIHKEVMINV</sequence>
<reference evidence="1" key="1">
    <citation type="journal article" date="2021" name="Proc. Natl. Acad. Sci. U.S.A.">
        <title>A Catalog of Tens of Thousands of Viruses from Human Metagenomes Reveals Hidden Associations with Chronic Diseases.</title>
        <authorList>
            <person name="Tisza M.J."/>
            <person name="Buck C.B."/>
        </authorList>
    </citation>
    <scope>NUCLEOTIDE SEQUENCE</scope>
    <source>
        <strain evidence="1">CtkvU4</strain>
    </source>
</reference>
<dbReference type="NCBIfam" id="TIGR01634">
    <property type="entry name" value="tail_P2_I"/>
    <property type="match status" value="1"/>
</dbReference>
<evidence type="ECO:0000313" key="1">
    <source>
        <dbReference type="EMBL" id="DAE21227.1"/>
    </source>
</evidence>
<dbReference type="EMBL" id="BK015710">
    <property type="protein sequence ID" value="DAE21227.1"/>
    <property type="molecule type" value="Genomic_DNA"/>
</dbReference>
<protein>
    <submittedName>
        <fullName evidence="1">Tail protein</fullName>
    </submittedName>
</protein>
<dbReference type="Pfam" id="PF09684">
    <property type="entry name" value="Tail_P2_I"/>
    <property type="match status" value="1"/>
</dbReference>
<accession>A0A8S5QQY2</accession>
<dbReference type="InterPro" id="IPR006521">
    <property type="entry name" value="Tail_protein_I"/>
</dbReference>
<organism evidence="1">
    <name type="scientific">Caudovirales sp. ctkvU4</name>
    <dbReference type="NCBI Taxonomy" id="2826783"/>
    <lineage>
        <taxon>Viruses</taxon>
        <taxon>Duplodnaviria</taxon>
        <taxon>Heunggongvirae</taxon>
        <taxon>Uroviricota</taxon>
        <taxon>Caudoviricetes</taxon>
    </lineage>
</organism>